<feature type="transmembrane region" description="Helical" evidence="1">
    <location>
        <begin position="102"/>
        <end position="125"/>
    </location>
</feature>
<organism evidence="2 3">
    <name type="scientific">Plesiocystis pacifica SIR-1</name>
    <dbReference type="NCBI Taxonomy" id="391625"/>
    <lineage>
        <taxon>Bacteria</taxon>
        <taxon>Pseudomonadati</taxon>
        <taxon>Myxococcota</taxon>
        <taxon>Polyangia</taxon>
        <taxon>Nannocystales</taxon>
        <taxon>Nannocystaceae</taxon>
        <taxon>Plesiocystis</taxon>
    </lineage>
</organism>
<sequence>MSRARELERLVERELVEGLDRNRRHALVERLRGLGQPASAGPGRVQPRQTWDRAMAAFRVLEDAPVAKVELDQVERWLFEDLAEDGHLAPEPGLGRRRGRKWWTLGLASVASIAAAAAALALVLVDAEGSLVDAGSVDALVESGALQARGALTLPRPLAIDPVCGDPARSVGGGVDGLDRGACALDEVLGFALRMDWEPRPAAHGEPAARAWLPPADGPMHVSLFGVDARGELLYYAPTPKPAPAWILDAPADPRSGEPRWQATPIAVRLEVNHVPGPLRVFALASPEPPTLAELERWAEALAGTPAAGVDTLPWHLRLSDADFGARVCPERQRCASAETSLRLLPPTR</sequence>
<evidence type="ECO:0000313" key="3">
    <source>
        <dbReference type="Proteomes" id="UP000005801"/>
    </source>
</evidence>
<keyword evidence="1" id="KW-1133">Transmembrane helix</keyword>
<name>A6GFC6_9BACT</name>
<accession>A6GFC6</accession>
<dbReference type="AlphaFoldDB" id="A6GFC6"/>
<evidence type="ECO:0000256" key="1">
    <source>
        <dbReference type="SAM" id="Phobius"/>
    </source>
</evidence>
<protein>
    <submittedName>
        <fullName evidence="2">Uncharacterized protein</fullName>
    </submittedName>
</protein>
<dbReference type="STRING" id="391625.PPSIR1_04223"/>
<proteinExistence type="predicted"/>
<comment type="caution">
    <text evidence="2">The sequence shown here is derived from an EMBL/GenBank/DDBJ whole genome shotgun (WGS) entry which is preliminary data.</text>
</comment>
<dbReference type="OrthoDB" id="9834810at2"/>
<keyword evidence="1" id="KW-0472">Membrane</keyword>
<keyword evidence="1" id="KW-0812">Transmembrane</keyword>
<dbReference type="RefSeq" id="WP_006975416.1">
    <property type="nucleotide sequence ID" value="NZ_ABCS01000092.1"/>
</dbReference>
<dbReference type="Proteomes" id="UP000005801">
    <property type="component" value="Unassembled WGS sequence"/>
</dbReference>
<evidence type="ECO:0000313" key="2">
    <source>
        <dbReference type="EMBL" id="EDM75411.1"/>
    </source>
</evidence>
<keyword evidence="3" id="KW-1185">Reference proteome</keyword>
<dbReference type="EMBL" id="ABCS01000092">
    <property type="protein sequence ID" value="EDM75411.1"/>
    <property type="molecule type" value="Genomic_DNA"/>
</dbReference>
<gene>
    <name evidence="2" type="ORF">PPSIR1_04223</name>
</gene>
<reference evidence="2 3" key="1">
    <citation type="submission" date="2007-06" db="EMBL/GenBank/DDBJ databases">
        <authorList>
            <person name="Shimkets L."/>
            <person name="Ferriera S."/>
            <person name="Johnson J."/>
            <person name="Kravitz S."/>
            <person name="Beeson K."/>
            <person name="Sutton G."/>
            <person name="Rogers Y.-H."/>
            <person name="Friedman R."/>
            <person name="Frazier M."/>
            <person name="Venter J.C."/>
        </authorList>
    </citation>
    <scope>NUCLEOTIDE SEQUENCE [LARGE SCALE GENOMIC DNA]</scope>
    <source>
        <strain evidence="2 3">SIR-1</strain>
    </source>
</reference>